<gene>
    <name evidence="2" type="primary">Neurl4</name>
    <name evidence="2" type="ORF">PYCJOC_R15611</name>
</gene>
<name>A0A7L2NTA4_PYCJO</name>
<accession>A0A7L2NTA4</accession>
<dbReference type="Proteomes" id="UP000535705">
    <property type="component" value="Unassembled WGS sequence"/>
</dbReference>
<dbReference type="Gene3D" id="2.60.120.920">
    <property type="match status" value="1"/>
</dbReference>
<reference evidence="2 3" key="1">
    <citation type="submission" date="2019-09" db="EMBL/GenBank/DDBJ databases">
        <title>Bird 10,000 Genomes (B10K) Project - Family phase.</title>
        <authorList>
            <person name="Zhang G."/>
        </authorList>
    </citation>
    <scope>NUCLEOTIDE SEQUENCE [LARGE SCALE GENOMIC DNA]</scope>
    <source>
        <strain evidence="2">B10K-DU-002-42</strain>
        <tissue evidence="2">Muscle</tissue>
    </source>
</reference>
<evidence type="ECO:0000313" key="3">
    <source>
        <dbReference type="Proteomes" id="UP000535705"/>
    </source>
</evidence>
<dbReference type="InterPro" id="IPR043136">
    <property type="entry name" value="B30.2/SPRY_sf"/>
</dbReference>
<sequence length="88" mass="9276">PAAPGPCQRFHGRCGQNVALGAEGLGAARVSGYCHGLVFSRSHLRPGELFEVRIEALDERWAGTVWVGLGQGCPQVCPRCAPPSPVPL</sequence>
<feature type="non-terminal residue" evidence="2">
    <location>
        <position position="1"/>
    </location>
</feature>
<organism evidence="2 3">
    <name type="scientific">Pycnonotus jocosus</name>
    <name type="common">Red-whiskered bulbul</name>
    <name type="synonym">Lanius jocosus</name>
    <dbReference type="NCBI Taxonomy" id="182897"/>
    <lineage>
        <taxon>Eukaryota</taxon>
        <taxon>Metazoa</taxon>
        <taxon>Chordata</taxon>
        <taxon>Craniata</taxon>
        <taxon>Vertebrata</taxon>
        <taxon>Euteleostomi</taxon>
        <taxon>Archelosauria</taxon>
        <taxon>Archosauria</taxon>
        <taxon>Dinosauria</taxon>
        <taxon>Saurischia</taxon>
        <taxon>Theropoda</taxon>
        <taxon>Coelurosauria</taxon>
        <taxon>Aves</taxon>
        <taxon>Neognathae</taxon>
        <taxon>Neoaves</taxon>
        <taxon>Telluraves</taxon>
        <taxon>Australaves</taxon>
        <taxon>Passeriformes</taxon>
        <taxon>Sylvioidea</taxon>
        <taxon>Pycnonotidae</taxon>
        <taxon>Pycnonotus</taxon>
    </lineage>
</organism>
<keyword evidence="3" id="KW-1185">Reference proteome</keyword>
<dbReference type="EMBL" id="VWYP01012483">
    <property type="protein sequence ID" value="NXR75561.1"/>
    <property type="molecule type" value="Genomic_DNA"/>
</dbReference>
<dbReference type="AlphaFoldDB" id="A0A7L2NTA4"/>
<feature type="non-terminal residue" evidence="2">
    <location>
        <position position="88"/>
    </location>
</feature>
<dbReference type="PROSITE" id="PS51065">
    <property type="entry name" value="NHR"/>
    <property type="match status" value="1"/>
</dbReference>
<protein>
    <submittedName>
        <fullName evidence="2">NEUL4 protein</fullName>
    </submittedName>
</protein>
<dbReference type="PANTHER" id="PTHR12429:SF8">
    <property type="entry name" value="NEURALIZED-LIKE PROTEIN 2"/>
    <property type="match status" value="1"/>
</dbReference>
<evidence type="ECO:0000313" key="2">
    <source>
        <dbReference type="EMBL" id="NXR75561.1"/>
    </source>
</evidence>
<dbReference type="OrthoDB" id="49113at2759"/>
<dbReference type="PANTHER" id="PTHR12429">
    <property type="entry name" value="NEURALIZED"/>
    <property type="match status" value="1"/>
</dbReference>
<evidence type="ECO:0000259" key="1">
    <source>
        <dbReference type="PROSITE" id="PS51065"/>
    </source>
</evidence>
<dbReference type="Pfam" id="PF07177">
    <property type="entry name" value="Neuralized"/>
    <property type="match status" value="1"/>
</dbReference>
<proteinExistence type="predicted"/>
<dbReference type="InterPro" id="IPR037962">
    <property type="entry name" value="Neuralized"/>
</dbReference>
<feature type="domain" description="NHR" evidence="1">
    <location>
        <begin position="7"/>
        <end position="88"/>
    </location>
</feature>
<comment type="caution">
    <text evidence="2">The sequence shown here is derived from an EMBL/GenBank/DDBJ whole genome shotgun (WGS) entry which is preliminary data.</text>
</comment>
<dbReference type="InterPro" id="IPR006573">
    <property type="entry name" value="NHR_dom"/>
</dbReference>